<evidence type="ECO:0000313" key="3">
    <source>
        <dbReference type="EMBL" id="EQD72306.1"/>
    </source>
</evidence>
<dbReference type="InterPro" id="IPR006439">
    <property type="entry name" value="HAD-SF_hydro_IA"/>
</dbReference>
<dbReference type="InterPro" id="IPR051540">
    <property type="entry name" value="S-2-haloacid_dehalogenase"/>
</dbReference>
<reference evidence="3" key="2">
    <citation type="journal article" date="2014" name="ISME J.">
        <title>Microbial stratification in low pH oxic and suboxic macroscopic growths along an acid mine drainage.</title>
        <authorList>
            <person name="Mendez-Garcia C."/>
            <person name="Mesa V."/>
            <person name="Sprenger R.R."/>
            <person name="Richter M."/>
            <person name="Diez M.S."/>
            <person name="Solano J."/>
            <person name="Bargiela R."/>
            <person name="Golyshina O.V."/>
            <person name="Manteca A."/>
            <person name="Ramos J.L."/>
            <person name="Gallego J.R."/>
            <person name="Llorente I."/>
            <person name="Martins Dos Santos V.A."/>
            <person name="Jensen O.N."/>
            <person name="Pelaez A.I."/>
            <person name="Sanchez J."/>
            <person name="Ferrer M."/>
        </authorList>
    </citation>
    <scope>NUCLEOTIDE SEQUENCE</scope>
</reference>
<dbReference type="CDD" id="cd02588">
    <property type="entry name" value="HAD_L2-DEX"/>
    <property type="match status" value="1"/>
</dbReference>
<protein>
    <submittedName>
        <fullName evidence="3">Haloacid dehalogenase, type II</fullName>
        <ecNumber evidence="3">3.8.1.2</ecNumber>
    </submittedName>
</protein>
<name>T1BH47_9ZZZZ</name>
<feature type="non-terminal residue" evidence="3">
    <location>
        <position position="172"/>
    </location>
</feature>
<dbReference type="SFLD" id="SFLDG01129">
    <property type="entry name" value="C1.5:_HAD__Beta-PGM__Phosphata"/>
    <property type="match status" value="1"/>
</dbReference>
<organism evidence="3">
    <name type="scientific">mine drainage metagenome</name>
    <dbReference type="NCBI Taxonomy" id="410659"/>
    <lineage>
        <taxon>unclassified sequences</taxon>
        <taxon>metagenomes</taxon>
        <taxon>ecological metagenomes</taxon>
    </lineage>
</organism>
<comment type="caution">
    <text evidence="3">The sequence shown here is derived from an EMBL/GenBank/DDBJ whole genome shotgun (WGS) entry which is preliminary data.</text>
</comment>
<dbReference type="Gene3D" id="1.10.150.240">
    <property type="entry name" value="Putative phosphatase, domain 2"/>
    <property type="match status" value="1"/>
</dbReference>
<dbReference type="InterPro" id="IPR023214">
    <property type="entry name" value="HAD_sf"/>
</dbReference>
<dbReference type="PANTHER" id="PTHR43316:SF3">
    <property type="entry name" value="HALOACID DEHALOGENASE, TYPE II (AFU_ORTHOLOGUE AFUA_2G07750)-RELATED"/>
    <property type="match status" value="1"/>
</dbReference>
<dbReference type="NCBIfam" id="TIGR01493">
    <property type="entry name" value="HAD-SF-IA-v2"/>
    <property type="match status" value="1"/>
</dbReference>
<dbReference type="AlphaFoldDB" id="T1BH47"/>
<sequence length="172" mass="19362">MVFDAYGTLFDVHSVVEACERQFPGHGIELSRLWRQKQLEYSWLTTLMGGYEDFAKITRRALSFALDSLRLAPGTSMVGSDLMAEYDRLKPFPEVPDTLAGLARTHRLAILSNGTEAMLTEVLRHSGLSARFEAVLSVDRIRRFKPVPEVYRMVSDLLRIAPERAVFVSANG</sequence>
<dbReference type="PRINTS" id="PR00413">
    <property type="entry name" value="HADHALOGNASE"/>
</dbReference>
<reference evidence="3" key="1">
    <citation type="submission" date="2013-08" db="EMBL/GenBank/DDBJ databases">
        <authorList>
            <person name="Mendez C."/>
            <person name="Richter M."/>
            <person name="Ferrer M."/>
            <person name="Sanchez J."/>
        </authorList>
    </citation>
    <scope>NUCLEOTIDE SEQUENCE</scope>
</reference>
<dbReference type="SFLD" id="SFLDS00003">
    <property type="entry name" value="Haloacid_Dehalogenase"/>
    <property type="match status" value="1"/>
</dbReference>
<dbReference type="SUPFAM" id="SSF56784">
    <property type="entry name" value="HAD-like"/>
    <property type="match status" value="1"/>
</dbReference>
<comment type="similarity">
    <text evidence="1">Belongs to the HAD-like hydrolase superfamily. S-2-haloalkanoic acid dehalogenase family.</text>
</comment>
<dbReference type="PANTHER" id="PTHR43316">
    <property type="entry name" value="HYDROLASE, HALOACID DELAHOGENASE-RELATED"/>
    <property type="match status" value="1"/>
</dbReference>
<evidence type="ECO:0000256" key="1">
    <source>
        <dbReference type="ARBA" id="ARBA00008106"/>
    </source>
</evidence>
<dbReference type="InterPro" id="IPR036412">
    <property type="entry name" value="HAD-like_sf"/>
</dbReference>
<proteinExistence type="inferred from homology"/>
<dbReference type="GO" id="GO:0018784">
    <property type="term" value="F:(S)-2-haloacid dehalogenase activity"/>
    <property type="evidence" value="ECO:0007669"/>
    <property type="project" value="UniProtKB-EC"/>
</dbReference>
<accession>T1BH47</accession>
<dbReference type="InterPro" id="IPR023198">
    <property type="entry name" value="PGP-like_dom2"/>
</dbReference>
<dbReference type="Gene3D" id="3.40.50.1000">
    <property type="entry name" value="HAD superfamily/HAD-like"/>
    <property type="match status" value="1"/>
</dbReference>
<dbReference type="Pfam" id="PF00702">
    <property type="entry name" value="Hydrolase"/>
    <property type="match status" value="1"/>
</dbReference>
<dbReference type="EC" id="3.8.1.2" evidence="3"/>
<gene>
    <name evidence="3" type="ORF">B1B_03834</name>
</gene>
<dbReference type="InterPro" id="IPR006328">
    <property type="entry name" value="2-HAD"/>
</dbReference>
<dbReference type="EMBL" id="AUZY01002380">
    <property type="protein sequence ID" value="EQD72306.1"/>
    <property type="molecule type" value="Genomic_DNA"/>
</dbReference>
<evidence type="ECO:0000256" key="2">
    <source>
        <dbReference type="ARBA" id="ARBA00022801"/>
    </source>
</evidence>
<keyword evidence="2 3" id="KW-0378">Hydrolase</keyword>
<dbReference type="NCBIfam" id="TIGR01428">
    <property type="entry name" value="HAD_type_II"/>
    <property type="match status" value="1"/>
</dbReference>